<dbReference type="GO" id="GO:0005975">
    <property type="term" value="P:carbohydrate metabolic process"/>
    <property type="evidence" value="ECO:0007669"/>
    <property type="project" value="InterPro"/>
</dbReference>
<protein>
    <submittedName>
        <fullName evidence="3">EGF-like domain-containing protein</fullName>
    </submittedName>
</protein>
<dbReference type="InterPro" id="IPR000742">
    <property type="entry name" value="EGF"/>
</dbReference>
<dbReference type="PANTHER" id="PTHR45985:SF3">
    <property type="entry name" value="CHITIN DEACETYLASE-LIKE 4"/>
    <property type="match status" value="1"/>
</dbReference>
<dbReference type="Proteomes" id="UP000887574">
    <property type="component" value="Unplaced"/>
</dbReference>
<dbReference type="Gene3D" id="3.20.20.370">
    <property type="entry name" value="Glycoside hydrolase/deacetylase"/>
    <property type="match status" value="1"/>
</dbReference>
<proteinExistence type="predicted"/>
<dbReference type="InterPro" id="IPR052740">
    <property type="entry name" value="CE4"/>
</dbReference>
<dbReference type="InterPro" id="IPR011330">
    <property type="entry name" value="Glyco_hydro/deAcase_b/a-brl"/>
</dbReference>
<keyword evidence="2" id="KW-1185">Reference proteome</keyword>
<reference evidence="3" key="1">
    <citation type="submission" date="2022-11" db="UniProtKB">
        <authorList>
            <consortium name="WormBaseParasite"/>
        </authorList>
    </citation>
    <scope>IDENTIFICATION</scope>
</reference>
<evidence type="ECO:0000313" key="3">
    <source>
        <dbReference type="WBParaSite" id="jg3781"/>
    </source>
</evidence>
<accession>A0A915E8U7</accession>
<dbReference type="PANTHER" id="PTHR45985">
    <property type="match status" value="1"/>
</dbReference>
<dbReference type="SMART" id="SM00181">
    <property type="entry name" value="EGF"/>
    <property type="match status" value="4"/>
</dbReference>
<dbReference type="WBParaSite" id="jg3781">
    <property type="protein sequence ID" value="jg3781"/>
    <property type="gene ID" value="jg3781"/>
</dbReference>
<feature type="domain" description="EGF-like" evidence="1">
    <location>
        <begin position="299"/>
        <end position="334"/>
    </location>
</feature>
<dbReference type="Pfam" id="PF01683">
    <property type="entry name" value="EB"/>
    <property type="match status" value="2"/>
</dbReference>
<dbReference type="AlphaFoldDB" id="A0A915E8U7"/>
<sequence length="695" mass="76851">MSCGHLEGNPFEYCQMGSTCKQVGKTVEEDLEAIPDKFCVCEDRLVTNSTGHCTTKLLSDTASKLPGSVDCEDHQSSSNRCVNGAVCREGYCLCLQGQINDGEGRCVDGTAAFLISRLPSLNGAEKSLDSHSKFSLKTAFDLKKLVGDNCSMHKDCEPPALCLHEKCACPDNTVENQEHGTCVYRQDSVPPGSWCSEDENVFCNGGSHCHLNICVCPYGNVISGLSCVPAPKVPPGFSCSNSEICVGGSFCSDGVCSCRSGVTVQNETCQEANQKRTKRRAPAYDSPAPVTRWARPLEACDNTQVRCNGGSTCLAGRCQCLPGYSISSDEVMCMWMPSLDASSTISTPIFSTPQRRTLQHGTRSVAADCPLSSSAEKCELPECFVREQDWMCREPSLTAQSIHLFISHPFNNYDQTQWLYSQGHEIGVQSFTGKPLDRASPRQWREELDGMRRALERFSYVDHRKVVGVRAPGLAPAGEVQWREMQVLNYAYDTSFLVLDGPYWPQTLDYRPAWKCLSGQKCPTDSFPSIWSFPISSFSSSNNTFTTLKDSLKAGDRAEDVQNLLQQNFEHSLQANKAPFVVSLSNEVLRALPDLGVLNGLEKFLENVLQRKMCLYWSTLPLGSATLTPAFIHARIHQCAHSHYLVNRTQILNKKLDQIMRKETNARSLFISCLWQLSAVYPTLSDPTGSGRRRP</sequence>
<feature type="domain" description="EGF-like" evidence="1">
    <location>
        <begin position="70"/>
        <end position="107"/>
    </location>
</feature>
<dbReference type="InterPro" id="IPR006149">
    <property type="entry name" value="EB_dom"/>
</dbReference>
<feature type="domain" description="EGF-like" evidence="1">
    <location>
        <begin position="238"/>
        <end position="270"/>
    </location>
</feature>
<evidence type="ECO:0000313" key="2">
    <source>
        <dbReference type="Proteomes" id="UP000887574"/>
    </source>
</evidence>
<organism evidence="2 3">
    <name type="scientific">Ditylenchus dipsaci</name>
    <dbReference type="NCBI Taxonomy" id="166011"/>
    <lineage>
        <taxon>Eukaryota</taxon>
        <taxon>Metazoa</taxon>
        <taxon>Ecdysozoa</taxon>
        <taxon>Nematoda</taxon>
        <taxon>Chromadorea</taxon>
        <taxon>Rhabditida</taxon>
        <taxon>Tylenchina</taxon>
        <taxon>Tylenchomorpha</taxon>
        <taxon>Sphaerularioidea</taxon>
        <taxon>Anguinidae</taxon>
        <taxon>Anguininae</taxon>
        <taxon>Ditylenchus</taxon>
    </lineage>
</organism>
<feature type="domain" description="EGF-like" evidence="1">
    <location>
        <begin position="149"/>
        <end position="183"/>
    </location>
</feature>
<dbReference type="SUPFAM" id="SSF88713">
    <property type="entry name" value="Glycoside hydrolase/deacetylase"/>
    <property type="match status" value="1"/>
</dbReference>
<evidence type="ECO:0000259" key="1">
    <source>
        <dbReference type="SMART" id="SM00181"/>
    </source>
</evidence>
<name>A0A915E8U7_9BILA</name>